<evidence type="ECO:0000313" key="3">
    <source>
        <dbReference type="Proteomes" id="UP000632377"/>
    </source>
</evidence>
<dbReference type="InterPro" id="IPR050276">
    <property type="entry name" value="MshD_Acetyltransferase"/>
</dbReference>
<accession>A0ABS1TFB0</accession>
<dbReference type="Proteomes" id="UP000632377">
    <property type="component" value="Unassembled WGS sequence"/>
</dbReference>
<sequence length="149" mass="17686">MEQNNIKIIEFEPIYAEETVRMWRQSKEKAISQKEIHSFEDHVFFLNNILSKDNKIYIAIDNTKVVGMIAFNESEINQLYIHIDYQGKGLGRRLLELAKSNSIGRLTLFTFEVNRKAQHFYEKNGFRIIGRGYENEENLDDIKYEWGDM</sequence>
<dbReference type="RefSeq" id="WP_202749779.1">
    <property type="nucleotide sequence ID" value="NZ_JAESWC010000009.1"/>
</dbReference>
<keyword evidence="3" id="KW-1185">Reference proteome</keyword>
<dbReference type="InterPro" id="IPR016181">
    <property type="entry name" value="Acyl_CoA_acyltransferase"/>
</dbReference>
<evidence type="ECO:0000313" key="2">
    <source>
        <dbReference type="EMBL" id="MBL4937024.1"/>
    </source>
</evidence>
<dbReference type="EMBL" id="JAESWC010000009">
    <property type="protein sequence ID" value="MBL4937024.1"/>
    <property type="molecule type" value="Genomic_DNA"/>
</dbReference>
<dbReference type="Pfam" id="PF13508">
    <property type="entry name" value="Acetyltransf_7"/>
    <property type="match status" value="1"/>
</dbReference>
<dbReference type="CDD" id="cd04301">
    <property type="entry name" value="NAT_SF"/>
    <property type="match status" value="1"/>
</dbReference>
<proteinExistence type="predicted"/>
<feature type="domain" description="N-acetyltransferase" evidence="1">
    <location>
        <begin position="6"/>
        <end position="149"/>
    </location>
</feature>
<reference evidence="2 3" key="1">
    <citation type="submission" date="2021-01" db="EMBL/GenBank/DDBJ databases">
        <title>Genome public.</title>
        <authorList>
            <person name="Liu C."/>
            <person name="Sun Q."/>
        </authorList>
    </citation>
    <scope>NUCLEOTIDE SEQUENCE [LARGE SCALE GENOMIC DNA]</scope>
    <source>
        <strain evidence="2 3">YIM B02515</strain>
    </source>
</reference>
<dbReference type="Gene3D" id="3.40.630.30">
    <property type="match status" value="1"/>
</dbReference>
<dbReference type="SUPFAM" id="SSF55729">
    <property type="entry name" value="Acyl-CoA N-acyltransferases (Nat)"/>
    <property type="match status" value="1"/>
</dbReference>
<protein>
    <submittedName>
        <fullName evidence="2">GNAT family N-acetyltransferase</fullName>
    </submittedName>
</protein>
<evidence type="ECO:0000259" key="1">
    <source>
        <dbReference type="PROSITE" id="PS51186"/>
    </source>
</evidence>
<organism evidence="2 3">
    <name type="scientific">Clostridium rhizosphaerae</name>
    <dbReference type="NCBI Taxonomy" id="2803861"/>
    <lineage>
        <taxon>Bacteria</taxon>
        <taxon>Bacillati</taxon>
        <taxon>Bacillota</taxon>
        <taxon>Clostridia</taxon>
        <taxon>Eubacteriales</taxon>
        <taxon>Clostridiaceae</taxon>
        <taxon>Clostridium</taxon>
    </lineage>
</organism>
<dbReference type="InterPro" id="IPR000182">
    <property type="entry name" value="GNAT_dom"/>
</dbReference>
<dbReference type="PANTHER" id="PTHR43617">
    <property type="entry name" value="L-AMINO ACID N-ACETYLTRANSFERASE"/>
    <property type="match status" value="1"/>
</dbReference>
<name>A0ABS1TFB0_9CLOT</name>
<comment type="caution">
    <text evidence="2">The sequence shown here is derived from an EMBL/GenBank/DDBJ whole genome shotgun (WGS) entry which is preliminary data.</text>
</comment>
<dbReference type="PROSITE" id="PS51186">
    <property type="entry name" value="GNAT"/>
    <property type="match status" value="1"/>
</dbReference>
<gene>
    <name evidence="2" type="ORF">JK636_14815</name>
</gene>